<dbReference type="Proteomes" id="UP000236547">
    <property type="component" value="Unassembled WGS sequence"/>
</dbReference>
<evidence type="ECO:0000313" key="1">
    <source>
        <dbReference type="EMBL" id="PNH96540.1"/>
    </source>
</evidence>
<accession>A0ABX4W7A5</accession>
<dbReference type="RefSeq" id="WP_102969742.1">
    <property type="nucleotide sequence ID" value="NZ_POSM01000052.1"/>
</dbReference>
<dbReference type="EMBL" id="POSM01000052">
    <property type="protein sequence ID" value="PNH96540.1"/>
    <property type="molecule type" value="Genomic_DNA"/>
</dbReference>
<organism evidence="1 2">
    <name type="scientific">Vibrio diazotrophicus</name>
    <dbReference type="NCBI Taxonomy" id="685"/>
    <lineage>
        <taxon>Bacteria</taxon>
        <taxon>Pseudomonadati</taxon>
        <taxon>Pseudomonadota</taxon>
        <taxon>Gammaproteobacteria</taxon>
        <taxon>Vibrionales</taxon>
        <taxon>Vibrionaceae</taxon>
        <taxon>Vibrio</taxon>
    </lineage>
</organism>
<keyword evidence="2" id="KW-1185">Reference proteome</keyword>
<reference evidence="1 2" key="1">
    <citation type="submission" date="2018-01" db="EMBL/GenBank/DDBJ databases">
        <title>Draft genome sequences of six Vibrio diazotrophicus strains isolated from deep-sea sediments of the Baltic Sea.</title>
        <authorList>
            <person name="Castillo D."/>
            <person name="Vandieken V."/>
            <person name="Chiang O."/>
            <person name="Middelboe M."/>
        </authorList>
    </citation>
    <scope>NUCLEOTIDE SEQUENCE [LARGE SCALE GENOMIC DNA]</scope>
    <source>
        <strain evidence="1 2">65.10M</strain>
    </source>
</reference>
<evidence type="ECO:0000313" key="2">
    <source>
        <dbReference type="Proteomes" id="UP000236547"/>
    </source>
</evidence>
<sequence length="641" mass="73979">MKVYNYEKLQSGGSNKNTWANSVSPLFNYLLLQPNNLQLLHYSIIENGVPLWIGDSDNSWNTTEPYSDIEMYQIILAAEDDCKVIRHNWATMREIGNIRIGSWENLEDFCWFLVNIVWNTKPESIENADRRKAAHWAQRYKLKLPYSTKNEFYERYTKEEIIALSKNGTTPTICPRFPIDELNTEGQKCLARILLRKKFEPSFDAYNAIVEDRECDIMALMDKIRLNMKSLGANERKLYTKDLSQTWQQAGFLKLRGRGYPFQNGQFLATENDKSNAGWALLHGLFVPTLDMIYPFLLFTHCTAGNNRHVISSIKRTCSDDLAPENIVYWGTKTKTGNGSIREEDIVTLRKEYEPDGIDDMLSFVNEITTPLVKFAPNTQKEFLFIGRFTGSDKNFISDFSVNQLRTSSKYFCQRHKLLEFTKTTIDKENANKLIPMLGINALRVRESNIFNRYNAQPELSSIRRAVQDKDLDTIFKYYLNSNVQRRQNTLSIAALQELLISEIKAFNTNNRFQGEIILSGKLNDAESSHFTNVCANNLDSDAPGQTKNKPCKAHFKHCMGCKQSRVFREHLPAICFLHLQLLNKKNNIETDVWENEWLHHLLRVEDCLNKWRSSGEEYSSDVDSALEKALSGNIILIPLV</sequence>
<name>A0ABX4W7A5_VIBDI</name>
<comment type="caution">
    <text evidence="1">The sequence shown here is derived from an EMBL/GenBank/DDBJ whole genome shotgun (WGS) entry which is preliminary data.</text>
</comment>
<evidence type="ECO:0008006" key="3">
    <source>
        <dbReference type="Google" id="ProtNLM"/>
    </source>
</evidence>
<proteinExistence type="predicted"/>
<protein>
    <recommendedName>
        <fullName evidence="3">Integrase</fullName>
    </recommendedName>
</protein>
<gene>
    <name evidence="1" type="ORF">C1O25_21470</name>
</gene>